<dbReference type="GO" id="GO:0000373">
    <property type="term" value="P:Group II intron splicing"/>
    <property type="evidence" value="ECO:0007669"/>
    <property type="project" value="UniProtKB-ARBA"/>
</dbReference>
<evidence type="ECO:0000256" key="5">
    <source>
        <dbReference type="ARBA" id="ARBA00022737"/>
    </source>
</evidence>
<keyword evidence="8" id="KW-0508">mRNA splicing</keyword>
<dbReference type="GO" id="GO:0009507">
    <property type="term" value="C:chloroplast"/>
    <property type="evidence" value="ECO:0007669"/>
    <property type="project" value="UniProtKB-SubCell"/>
</dbReference>
<feature type="domain" description="CRM" evidence="13">
    <location>
        <begin position="186"/>
        <end position="285"/>
    </location>
</feature>
<dbReference type="AlphaFoldDB" id="A0A7J8NKJ8"/>
<keyword evidence="2" id="KW-0150">Chloroplast</keyword>
<evidence type="ECO:0000256" key="10">
    <source>
        <dbReference type="PROSITE-ProRule" id="PRU00626"/>
    </source>
</evidence>
<organism evidence="14 15">
    <name type="scientific">Gossypium lobatum</name>
    <dbReference type="NCBI Taxonomy" id="34289"/>
    <lineage>
        <taxon>Eukaryota</taxon>
        <taxon>Viridiplantae</taxon>
        <taxon>Streptophyta</taxon>
        <taxon>Embryophyta</taxon>
        <taxon>Tracheophyta</taxon>
        <taxon>Spermatophyta</taxon>
        <taxon>Magnoliopsida</taxon>
        <taxon>eudicotyledons</taxon>
        <taxon>Gunneridae</taxon>
        <taxon>Pentapetalae</taxon>
        <taxon>rosids</taxon>
        <taxon>malvids</taxon>
        <taxon>Malvales</taxon>
        <taxon>Malvaceae</taxon>
        <taxon>Malvoideae</taxon>
        <taxon>Gossypium</taxon>
    </lineage>
</organism>
<evidence type="ECO:0000256" key="2">
    <source>
        <dbReference type="ARBA" id="ARBA00022528"/>
    </source>
</evidence>
<evidence type="ECO:0000259" key="13">
    <source>
        <dbReference type="PROSITE" id="PS51295"/>
    </source>
</evidence>
<feature type="non-terminal residue" evidence="14">
    <location>
        <position position="1"/>
    </location>
</feature>
<dbReference type="PANTHER" id="PTHR31846">
    <property type="entry name" value="CRS1 / YHBY (CRM) DOMAIN-CONTAINING PROTEIN"/>
    <property type="match status" value="1"/>
</dbReference>
<dbReference type="Proteomes" id="UP000593572">
    <property type="component" value="Unassembled WGS sequence"/>
</dbReference>
<evidence type="ECO:0000256" key="1">
    <source>
        <dbReference type="ARBA" id="ARBA00004229"/>
    </source>
</evidence>
<feature type="coiled-coil region" evidence="11">
    <location>
        <begin position="262"/>
        <end position="296"/>
    </location>
</feature>
<dbReference type="EMBL" id="JABEZX010355934">
    <property type="protein sequence ID" value="MBA0577518.1"/>
    <property type="molecule type" value="Genomic_DNA"/>
</dbReference>
<dbReference type="PANTHER" id="PTHR31846:SF19">
    <property type="entry name" value="CRM-DOMAIN CONTAINING FACTOR CFM3A, CHLOROPLASTIC_MITOCHONDRIAL"/>
    <property type="match status" value="1"/>
</dbReference>
<dbReference type="SMART" id="SM01103">
    <property type="entry name" value="CRS1_YhbY"/>
    <property type="match status" value="3"/>
</dbReference>
<evidence type="ECO:0000256" key="3">
    <source>
        <dbReference type="ARBA" id="ARBA00022640"/>
    </source>
</evidence>
<proteinExistence type="predicted"/>
<evidence type="ECO:0000256" key="11">
    <source>
        <dbReference type="SAM" id="Coils"/>
    </source>
</evidence>
<feature type="region of interest" description="Disordered" evidence="12">
    <location>
        <begin position="91"/>
        <end position="127"/>
    </location>
</feature>
<feature type="domain" description="CRM" evidence="13">
    <location>
        <begin position="307"/>
        <end position="407"/>
    </location>
</feature>
<evidence type="ECO:0000313" key="15">
    <source>
        <dbReference type="Proteomes" id="UP000593572"/>
    </source>
</evidence>
<dbReference type="InterPro" id="IPR045278">
    <property type="entry name" value="CRS1/CFM2/CFM3"/>
</dbReference>
<keyword evidence="6 10" id="KW-0694">RNA-binding</keyword>
<keyword evidence="3" id="KW-0934">Plastid</keyword>
<feature type="compositionally biased region" description="Basic and acidic residues" evidence="12">
    <location>
        <begin position="96"/>
        <end position="110"/>
    </location>
</feature>
<keyword evidence="15" id="KW-1185">Reference proteome</keyword>
<evidence type="ECO:0000256" key="8">
    <source>
        <dbReference type="ARBA" id="ARBA00023187"/>
    </source>
</evidence>
<feature type="domain" description="CRM" evidence="13">
    <location>
        <begin position="1"/>
        <end position="76"/>
    </location>
</feature>
<reference evidence="14 15" key="1">
    <citation type="journal article" date="2019" name="Genome Biol. Evol.">
        <title>Insights into the evolution of the New World diploid cottons (Gossypium, subgenus Houzingenia) based on genome sequencing.</title>
        <authorList>
            <person name="Grover C.E."/>
            <person name="Arick M.A. 2nd"/>
            <person name="Thrash A."/>
            <person name="Conover J.L."/>
            <person name="Sanders W.S."/>
            <person name="Peterson D.G."/>
            <person name="Frelichowski J.E."/>
            <person name="Scheffler J.A."/>
            <person name="Scheffler B.E."/>
            <person name="Wendel J.F."/>
        </authorList>
    </citation>
    <scope>NUCLEOTIDE SEQUENCE [LARGE SCALE GENOMIC DNA]</scope>
    <source>
        <strain evidence="14">157</strain>
        <tissue evidence="14">Leaf</tissue>
    </source>
</reference>
<dbReference type="Gene3D" id="3.30.110.60">
    <property type="entry name" value="YhbY-like"/>
    <property type="match status" value="3"/>
</dbReference>
<dbReference type="GO" id="GO:1990904">
    <property type="term" value="C:ribonucleoprotein complex"/>
    <property type="evidence" value="ECO:0007669"/>
    <property type="project" value="UniProtKB-KW"/>
</dbReference>
<gene>
    <name evidence="14" type="ORF">Golob_027796</name>
</gene>
<evidence type="ECO:0000256" key="12">
    <source>
        <dbReference type="SAM" id="MobiDB-lite"/>
    </source>
</evidence>
<evidence type="ECO:0000256" key="9">
    <source>
        <dbReference type="ARBA" id="ARBA00023274"/>
    </source>
</evidence>
<evidence type="ECO:0000256" key="4">
    <source>
        <dbReference type="ARBA" id="ARBA00022664"/>
    </source>
</evidence>
<keyword evidence="9" id="KW-0687">Ribonucleoprotein</keyword>
<comment type="caution">
    <text evidence="14">The sequence shown here is derived from an EMBL/GenBank/DDBJ whole genome shotgun (WGS) entry which is preliminary data.</text>
</comment>
<evidence type="ECO:0000256" key="7">
    <source>
        <dbReference type="ARBA" id="ARBA00022946"/>
    </source>
</evidence>
<dbReference type="InterPro" id="IPR035920">
    <property type="entry name" value="YhbY-like_sf"/>
</dbReference>
<dbReference type="PROSITE" id="PS51295">
    <property type="entry name" value="CRM"/>
    <property type="match status" value="3"/>
</dbReference>
<dbReference type="GO" id="GO:0003729">
    <property type="term" value="F:mRNA binding"/>
    <property type="evidence" value="ECO:0007669"/>
    <property type="project" value="InterPro"/>
</dbReference>
<dbReference type="Pfam" id="PF01985">
    <property type="entry name" value="CRS1_YhbY"/>
    <property type="match status" value="3"/>
</dbReference>
<keyword evidence="7" id="KW-0809">Transit peptide</keyword>
<name>A0A7J8NKJ8_9ROSI</name>
<dbReference type="FunFam" id="3.30.110.60:FF:000003">
    <property type="entry name" value="CRM-domain containing factor CFM3B, chloroplastic"/>
    <property type="match status" value="1"/>
</dbReference>
<dbReference type="GO" id="GO:0006397">
    <property type="term" value="P:mRNA processing"/>
    <property type="evidence" value="ECO:0007669"/>
    <property type="project" value="UniProtKB-KW"/>
</dbReference>
<keyword evidence="11" id="KW-0175">Coiled coil</keyword>
<sequence length="419" mass="47742">MRIKGAGVTQEVVDTIHEKWKTMEIVRLKVEGAPALNMKRMHEILERKTGGLVIWRSGTSISLYRGVSYEVPSVHLNKQIYKRNEMSTYSSPLVSDKTEDPSDLVPHKDVAPPQTNFETATEEHKNTEPLPEIKYEDEVDKLLEGLGPRYADWPGCDPLPVDADLLPGIVPGYQPPFRVLPYGVRSSLGLKEATSLRRLARVLPPHFALGRSRQLQGLAVAMTKLWEKSSIAKIALKRGVQLTTSERMAEDLKEKVLKEVEILRHANLVRKLEKNLAFAERKLLKAEQALSKVEDYLKPADRQADPESITDEERFMFRKLGLRMKTFLLLGRHGVFDGTIENMHLHWKYRELVKIIMKAKKFDQVKKVVIALEAESGGVFVFLDKISEGYAIIVYRGKDYERPSTIRPKNLLTKRRALA</sequence>
<dbReference type="FunFam" id="3.30.110.60:FF:000002">
    <property type="entry name" value="CRS2-associated factor 1, chloroplastic"/>
    <property type="match status" value="1"/>
</dbReference>
<comment type="subcellular location">
    <subcellularLocation>
        <location evidence="1">Plastid</location>
        <location evidence="1">Chloroplast</location>
    </subcellularLocation>
</comment>
<evidence type="ECO:0000313" key="14">
    <source>
        <dbReference type="EMBL" id="MBA0577518.1"/>
    </source>
</evidence>
<protein>
    <recommendedName>
        <fullName evidence="13">CRM domain-containing protein</fullName>
    </recommendedName>
</protein>
<keyword evidence="5" id="KW-0677">Repeat</keyword>
<evidence type="ECO:0000256" key="6">
    <source>
        <dbReference type="ARBA" id="ARBA00022884"/>
    </source>
</evidence>
<dbReference type="SUPFAM" id="SSF75471">
    <property type="entry name" value="YhbY-like"/>
    <property type="match status" value="3"/>
</dbReference>
<accession>A0A7J8NKJ8</accession>
<keyword evidence="4" id="KW-0507">mRNA processing</keyword>
<dbReference type="InterPro" id="IPR001890">
    <property type="entry name" value="RNA-binding_CRM"/>
</dbReference>